<keyword evidence="1" id="KW-0472">Membrane</keyword>
<protein>
    <recommendedName>
        <fullName evidence="4">Cell division protein FtsQ</fullName>
    </recommendedName>
</protein>
<reference key="2">
    <citation type="submission" date="2011-04" db="EMBL/GenBank/DDBJ databases">
        <title>Complete sequence of chromosome of Haliscomenobacter hydrossis DSM 1100.</title>
        <authorList>
            <consortium name="US DOE Joint Genome Institute (JGI-PGF)"/>
            <person name="Lucas S."/>
            <person name="Han J."/>
            <person name="Lapidus A."/>
            <person name="Bruce D."/>
            <person name="Goodwin L."/>
            <person name="Pitluck S."/>
            <person name="Peters L."/>
            <person name="Kyrpides N."/>
            <person name="Mavromatis K."/>
            <person name="Ivanova N."/>
            <person name="Ovchinnikova G."/>
            <person name="Pagani I."/>
            <person name="Daligault H."/>
            <person name="Detter J.C."/>
            <person name="Han C."/>
            <person name="Land M."/>
            <person name="Hauser L."/>
            <person name="Markowitz V."/>
            <person name="Cheng J.-F."/>
            <person name="Hugenholtz P."/>
            <person name="Woyke T."/>
            <person name="Wu D."/>
            <person name="Verbarg S."/>
            <person name="Frueling A."/>
            <person name="Brambilla E."/>
            <person name="Klenk H.-P."/>
            <person name="Eisen J.A."/>
        </authorList>
    </citation>
    <scope>NUCLEOTIDE SEQUENCE</scope>
    <source>
        <strain>DSM 1100</strain>
    </source>
</reference>
<dbReference type="Proteomes" id="UP000008461">
    <property type="component" value="Chromosome"/>
</dbReference>
<dbReference type="OrthoDB" id="1466667at2"/>
<reference evidence="2 3" key="1">
    <citation type="journal article" date="2011" name="Stand. Genomic Sci.">
        <title>Complete genome sequence of Haliscomenobacter hydrossis type strain (O).</title>
        <authorList>
            <consortium name="US DOE Joint Genome Institute (JGI-PGF)"/>
            <person name="Daligault H."/>
            <person name="Lapidus A."/>
            <person name="Zeytun A."/>
            <person name="Nolan M."/>
            <person name="Lucas S."/>
            <person name="Del Rio T.G."/>
            <person name="Tice H."/>
            <person name="Cheng J.F."/>
            <person name="Tapia R."/>
            <person name="Han C."/>
            <person name="Goodwin L."/>
            <person name="Pitluck S."/>
            <person name="Liolios K."/>
            <person name="Pagani I."/>
            <person name="Ivanova N."/>
            <person name="Huntemann M."/>
            <person name="Mavromatis K."/>
            <person name="Mikhailova N."/>
            <person name="Pati A."/>
            <person name="Chen A."/>
            <person name="Palaniappan K."/>
            <person name="Land M."/>
            <person name="Hauser L."/>
            <person name="Brambilla E.M."/>
            <person name="Rohde M."/>
            <person name="Verbarg S."/>
            <person name="Goker M."/>
            <person name="Bristow J."/>
            <person name="Eisen J.A."/>
            <person name="Markowitz V."/>
            <person name="Hugenholtz P."/>
            <person name="Kyrpides N.C."/>
            <person name="Klenk H.P."/>
            <person name="Woyke T."/>
        </authorList>
    </citation>
    <scope>NUCLEOTIDE SEQUENCE [LARGE SCALE GENOMIC DNA]</scope>
    <source>
        <strain evidence="3">ATCC 27775 / DSM 1100 / LMG 10767 / O</strain>
    </source>
</reference>
<evidence type="ECO:0000313" key="2">
    <source>
        <dbReference type="EMBL" id="AEE49049.1"/>
    </source>
</evidence>
<dbReference type="EMBL" id="CP002691">
    <property type="protein sequence ID" value="AEE49049.1"/>
    <property type="molecule type" value="Genomic_DNA"/>
</dbReference>
<evidence type="ECO:0000256" key="1">
    <source>
        <dbReference type="SAM" id="Phobius"/>
    </source>
</evidence>
<accession>F4KSU2</accession>
<gene>
    <name evidence="2" type="ordered locus">Halhy_1151</name>
</gene>
<feature type="transmembrane region" description="Helical" evidence="1">
    <location>
        <begin position="17"/>
        <end position="35"/>
    </location>
</feature>
<dbReference type="STRING" id="760192.Halhy_1151"/>
<dbReference type="KEGG" id="hhy:Halhy_1151"/>
<dbReference type="RefSeq" id="WP_013763604.1">
    <property type="nucleotide sequence ID" value="NC_015510.1"/>
</dbReference>
<evidence type="ECO:0000313" key="3">
    <source>
        <dbReference type="Proteomes" id="UP000008461"/>
    </source>
</evidence>
<evidence type="ECO:0008006" key="4">
    <source>
        <dbReference type="Google" id="ProtNLM"/>
    </source>
</evidence>
<organism evidence="2 3">
    <name type="scientific">Haliscomenobacter hydrossis (strain ATCC 27775 / DSM 1100 / LMG 10767 / O)</name>
    <dbReference type="NCBI Taxonomy" id="760192"/>
    <lineage>
        <taxon>Bacteria</taxon>
        <taxon>Pseudomonadati</taxon>
        <taxon>Bacteroidota</taxon>
        <taxon>Saprospiria</taxon>
        <taxon>Saprospirales</taxon>
        <taxon>Haliscomenobacteraceae</taxon>
        <taxon>Haliscomenobacter</taxon>
    </lineage>
</organism>
<proteinExistence type="predicted"/>
<name>F4KSU2_HALH1</name>
<dbReference type="AlphaFoldDB" id="F4KSU2"/>
<sequence length="262" mass="30164">MAEPVNKNVITRQQLKALGWMASLLLGAVVILAAVNHRKGSAVKGVEVDIKPLPNGDLLMQPVDVRELIHKAFGYEFESRSVRTVEIDRLERVLEKDPLVEDAEVYLDSRDFVRVSVTQREPVIRIIDKDGWNYYLDKNGKRMPLSKHFTARVVVATGSIPEYVSDYLLRERHLLRHLFLLSQDLRNDAFLNAMIGQIFVSSNGDFILAPMIGDQKIVFGKYEDAPDKIKNLKIFYREAMPYEGWRKYRSIDVRFRGQVICK</sequence>
<keyword evidence="1" id="KW-1133">Transmembrane helix</keyword>
<dbReference type="eggNOG" id="COG1589">
    <property type="taxonomic scope" value="Bacteria"/>
</dbReference>
<keyword evidence="1" id="KW-0812">Transmembrane</keyword>
<keyword evidence="3" id="KW-1185">Reference proteome</keyword>
<dbReference type="HOGENOM" id="CLU_064655_0_0_10"/>